<proteinExistence type="predicted"/>
<protein>
    <submittedName>
        <fullName evidence="2">Glycoside hydrolase family 18 protein</fullName>
    </submittedName>
</protein>
<dbReference type="AlphaFoldDB" id="A0A8I2YSC0"/>
<keyword evidence="2" id="KW-0378">Hydrolase</keyword>
<evidence type="ECO:0000259" key="1">
    <source>
        <dbReference type="PROSITE" id="PS51910"/>
    </source>
</evidence>
<name>A0A8I2YSC0_9AGAM</name>
<dbReference type="SUPFAM" id="SSF51445">
    <property type="entry name" value="(Trans)glycosidases"/>
    <property type="match status" value="1"/>
</dbReference>
<feature type="domain" description="GH18" evidence="1">
    <location>
        <begin position="65"/>
        <end position="346"/>
    </location>
</feature>
<dbReference type="GO" id="GO:0005975">
    <property type="term" value="P:carbohydrate metabolic process"/>
    <property type="evidence" value="ECO:0007669"/>
    <property type="project" value="InterPro"/>
</dbReference>
<reference evidence="2" key="1">
    <citation type="submission" date="2021-03" db="EMBL/GenBank/DDBJ databases">
        <title>Evolutionary innovations through gain and loss of genes in the ectomycorrhizal Boletales.</title>
        <authorList>
            <person name="Wu G."/>
            <person name="Miyauchi S."/>
            <person name="Morin E."/>
            <person name="Yang Z.-L."/>
            <person name="Xu J."/>
            <person name="Martin F.M."/>
        </authorList>
    </citation>
    <scope>NUCLEOTIDE SEQUENCE</scope>
    <source>
        <strain evidence="2">BR01</strain>
    </source>
</reference>
<organism evidence="2 3">
    <name type="scientific">Boletus reticuloceps</name>
    <dbReference type="NCBI Taxonomy" id="495285"/>
    <lineage>
        <taxon>Eukaryota</taxon>
        <taxon>Fungi</taxon>
        <taxon>Dikarya</taxon>
        <taxon>Basidiomycota</taxon>
        <taxon>Agaricomycotina</taxon>
        <taxon>Agaricomycetes</taxon>
        <taxon>Agaricomycetidae</taxon>
        <taxon>Boletales</taxon>
        <taxon>Boletineae</taxon>
        <taxon>Boletaceae</taxon>
        <taxon>Boletoideae</taxon>
        <taxon>Boletus</taxon>
    </lineage>
</organism>
<dbReference type="Proteomes" id="UP000683000">
    <property type="component" value="Unassembled WGS sequence"/>
</dbReference>
<comment type="caution">
    <text evidence="2">The sequence shown here is derived from an EMBL/GenBank/DDBJ whole genome shotgun (WGS) entry which is preliminary data.</text>
</comment>
<keyword evidence="3" id="KW-1185">Reference proteome</keyword>
<accession>A0A8I2YSC0</accession>
<sequence length="346" mass="37002">MVSFRCGITASLIFSLFGSIRAVPLGEKLKRLSLPARDLLKRTTPAAPRFLAYNDKYLNPLPTPSDLQVSKNADSTSCKCLLDDACGASNPNFSALTFLLASSSVDEAQNWQELTASQRSTYLSEYNAAGISLIVSAFGSTEAPTSSGLDPVNTANSIASWVTTYGVLGVDVDYEDFTAFNSADGSAETWLISFTTQLRTQLPQGEYILTHAPVAPWFSPSIWSGGGYLAIDKSVGSLIDWYNVQFYNQGATEYTTCAGLLTASSSVWPETALFQISVNGVSLDKLVIGKPGTTADASNGYIDPSTLATCVAQAASMGWDAGVMVWQYPDVNSSWIETVRGSTFPV</sequence>
<dbReference type="EMBL" id="JAGFBS010000013">
    <property type="protein sequence ID" value="KAG6375922.1"/>
    <property type="molecule type" value="Genomic_DNA"/>
</dbReference>
<dbReference type="GO" id="GO:0016787">
    <property type="term" value="F:hydrolase activity"/>
    <property type="evidence" value="ECO:0007669"/>
    <property type="project" value="UniProtKB-KW"/>
</dbReference>
<dbReference type="CDD" id="cd00598">
    <property type="entry name" value="GH18_chitinase-like"/>
    <property type="match status" value="1"/>
</dbReference>
<evidence type="ECO:0000313" key="3">
    <source>
        <dbReference type="Proteomes" id="UP000683000"/>
    </source>
</evidence>
<dbReference type="OrthoDB" id="3012298at2759"/>
<dbReference type="Gene3D" id="3.20.20.80">
    <property type="entry name" value="Glycosidases"/>
    <property type="match status" value="1"/>
</dbReference>
<dbReference type="InterPro" id="IPR017853">
    <property type="entry name" value="GH"/>
</dbReference>
<dbReference type="PROSITE" id="PS51910">
    <property type="entry name" value="GH18_2"/>
    <property type="match status" value="1"/>
</dbReference>
<evidence type="ECO:0000313" key="2">
    <source>
        <dbReference type="EMBL" id="KAG6375922.1"/>
    </source>
</evidence>
<dbReference type="InterPro" id="IPR001223">
    <property type="entry name" value="Glyco_hydro18_cat"/>
</dbReference>
<gene>
    <name evidence="2" type="ORF">JVT61DRAFT_2790</name>
</gene>